<organism evidence="2 3">
    <name type="scientific">Dehalobacterium formicoaceticum</name>
    <dbReference type="NCBI Taxonomy" id="51515"/>
    <lineage>
        <taxon>Bacteria</taxon>
        <taxon>Bacillati</taxon>
        <taxon>Bacillota</taxon>
        <taxon>Clostridia</taxon>
        <taxon>Eubacteriales</taxon>
        <taxon>Peptococcaceae</taxon>
        <taxon>Dehalobacterium</taxon>
    </lineage>
</organism>
<evidence type="ECO:0000313" key="3">
    <source>
        <dbReference type="Proteomes" id="UP001524944"/>
    </source>
</evidence>
<evidence type="ECO:0000256" key="1">
    <source>
        <dbReference type="SAM" id="Phobius"/>
    </source>
</evidence>
<keyword evidence="1" id="KW-0472">Membrane</keyword>
<gene>
    <name evidence="2" type="ORF">NVS47_12445</name>
</gene>
<keyword evidence="1" id="KW-0812">Transmembrane</keyword>
<dbReference type="SUPFAM" id="SSF161070">
    <property type="entry name" value="SNF-like"/>
    <property type="match status" value="1"/>
</dbReference>
<evidence type="ECO:0000313" key="2">
    <source>
        <dbReference type="EMBL" id="MCR6546312.1"/>
    </source>
</evidence>
<dbReference type="Proteomes" id="UP001524944">
    <property type="component" value="Unassembled WGS sequence"/>
</dbReference>
<keyword evidence="3" id="KW-1185">Reference proteome</keyword>
<comment type="caution">
    <text evidence="2">The sequence shown here is derived from an EMBL/GenBank/DDBJ whole genome shotgun (WGS) entry which is preliminary data.</text>
</comment>
<protein>
    <submittedName>
        <fullName evidence="2">Uncharacterized protein</fullName>
    </submittedName>
</protein>
<feature type="transmembrane region" description="Helical" evidence="1">
    <location>
        <begin position="62"/>
        <end position="82"/>
    </location>
</feature>
<proteinExistence type="predicted"/>
<feature type="transmembrane region" description="Helical" evidence="1">
    <location>
        <begin position="29"/>
        <end position="50"/>
    </location>
</feature>
<accession>A0ABT1Y624</accession>
<sequence>MIFVGWAWGADRVRRNVLNYGSDIEFGPWWNVMVKFVAPGLIIFASYGFFKAWLLPSVPAPIAWSIIISIVVLNVFIFYTAIRHPVPLDIGDMPTDRKNGKNGAFNNYHKPI</sequence>
<reference evidence="2 3" key="1">
    <citation type="submission" date="2022-08" db="EMBL/GenBank/DDBJ databases">
        <title>Proteogenomics of the novel Dehalobacterium formicoaceticum strain EZ94 highlights a key role of methyltransferases during anaerobic dichloromethane degradation.</title>
        <authorList>
            <person name="Wasmund K."/>
        </authorList>
    </citation>
    <scope>NUCLEOTIDE SEQUENCE [LARGE SCALE GENOMIC DNA]</scope>
    <source>
        <strain evidence="2 3">EZ94</strain>
    </source>
</reference>
<dbReference type="EMBL" id="JANPWE010000006">
    <property type="protein sequence ID" value="MCR6546312.1"/>
    <property type="molecule type" value="Genomic_DNA"/>
</dbReference>
<dbReference type="RefSeq" id="WP_157677484.1">
    <property type="nucleotide sequence ID" value="NZ_CP022121.1"/>
</dbReference>
<name>A0ABT1Y624_9FIRM</name>
<dbReference type="InterPro" id="IPR037272">
    <property type="entry name" value="SNS_sf"/>
</dbReference>
<keyword evidence="1" id="KW-1133">Transmembrane helix</keyword>